<dbReference type="AlphaFoldDB" id="A0A9J6DAT6"/>
<keyword evidence="2" id="KW-1185">Reference proteome</keyword>
<protein>
    <submittedName>
        <fullName evidence="1">Uncharacterized protein</fullName>
    </submittedName>
</protein>
<dbReference type="Proteomes" id="UP000821866">
    <property type="component" value="Chromosome 8"/>
</dbReference>
<proteinExistence type="predicted"/>
<name>A0A9J6DAT6_RHIMP</name>
<organism evidence="1 2">
    <name type="scientific">Rhipicephalus microplus</name>
    <name type="common">Cattle tick</name>
    <name type="synonym">Boophilus microplus</name>
    <dbReference type="NCBI Taxonomy" id="6941"/>
    <lineage>
        <taxon>Eukaryota</taxon>
        <taxon>Metazoa</taxon>
        <taxon>Ecdysozoa</taxon>
        <taxon>Arthropoda</taxon>
        <taxon>Chelicerata</taxon>
        <taxon>Arachnida</taxon>
        <taxon>Acari</taxon>
        <taxon>Parasitiformes</taxon>
        <taxon>Ixodida</taxon>
        <taxon>Ixodoidea</taxon>
        <taxon>Ixodidae</taxon>
        <taxon>Rhipicephalinae</taxon>
        <taxon>Rhipicephalus</taxon>
        <taxon>Boophilus</taxon>
    </lineage>
</organism>
<evidence type="ECO:0000313" key="1">
    <source>
        <dbReference type="EMBL" id="KAH8018958.1"/>
    </source>
</evidence>
<gene>
    <name evidence="1" type="ORF">HPB51_014024</name>
</gene>
<sequence length="162" mass="17860">MSAYLCGWLGAIGDQIGAPELAEDATEKQVHLLIPRVDLAFAMPVRIIVKVDATPLTKRCRREKMLAAPHAVQRTSFFLPHPPVERGRTAEACSREFVAARLRKSQQRDRRRTAIMVANERGPALRIYSVPFSEGGGPQEQLIGNFLVGRKTTRAGRGKAGT</sequence>
<evidence type="ECO:0000313" key="2">
    <source>
        <dbReference type="Proteomes" id="UP000821866"/>
    </source>
</evidence>
<dbReference type="EMBL" id="JABSTU010000010">
    <property type="protein sequence ID" value="KAH8018958.1"/>
    <property type="molecule type" value="Genomic_DNA"/>
</dbReference>
<accession>A0A9J6DAT6</accession>
<comment type="caution">
    <text evidence="1">The sequence shown here is derived from an EMBL/GenBank/DDBJ whole genome shotgun (WGS) entry which is preliminary data.</text>
</comment>
<reference evidence="1" key="2">
    <citation type="submission" date="2021-09" db="EMBL/GenBank/DDBJ databases">
        <authorList>
            <person name="Jia N."/>
            <person name="Wang J."/>
            <person name="Shi W."/>
            <person name="Du L."/>
            <person name="Sun Y."/>
            <person name="Zhan W."/>
            <person name="Jiang J."/>
            <person name="Wang Q."/>
            <person name="Zhang B."/>
            <person name="Ji P."/>
            <person name="Sakyi L.B."/>
            <person name="Cui X."/>
            <person name="Yuan T."/>
            <person name="Jiang B."/>
            <person name="Yang W."/>
            <person name="Lam T.T.-Y."/>
            <person name="Chang Q."/>
            <person name="Ding S."/>
            <person name="Wang X."/>
            <person name="Zhu J."/>
            <person name="Ruan X."/>
            <person name="Zhao L."/>
            <person name="Wei J."/>
            <person name="Que T."/>
            <person name="Du C."/>
            <person name="Cheng J."/>
            <person name="Dai P."/>
            <person name="Han X."/>
            <person name="Huang E."/>
            <person name="Gao Y."/>
            <person name="Liu J."/>
            <person name="Shao H."/>
            <person name="Ye R."/>
            <person name="Li L."/>
            <person name="Wei W."/>
            <person name="Wang X."/>
            <person name="Wang C."/>
            <person name="Huo Q."/>
            <person name="Li W."/>
            <person name="Guo W."/>
            <person name="Chen H."/>
            <person name="Chen S."/>
            <person name="Zhou L."/>
            <person name="Zhou L."/>
            <person name="Ni X."/>
            <person name="Tian J."/>
            <person name="Zhou Y."/>
            <person name="Sheng Y."/>
            <person name="Liu T."/>
            <person name="Pan Y."/>
            <person name="Xia L."/>
            <person name="Li J."/>
            <person name="Zhao F."/>
            <person name="Cao W."/>
        </authorList>
    </citation>
    <scope>NUCLEOTIDE SEQUENCE</scope>
    <source>
        <strain evidence="1">Rmic-2018</strain>
        <tissue evidence="1">Larvae</tissue>
    </source>
</reference>
<reference evidence="1" key="1">
    <citation type="journal article" date="2020" name="Cell">
        <title>Large-Scale Comparative Analyses of Tick Genomes Elucidate Their Genetic Diversity and Vector Capacities.</title>
        <authorList>
            <consortium name="Tick Genome and Microbiome Consortium (TIGMIC)"/>
            <person name="Jia N."/>
            <person name="Wang J."/>
            <person name="Shi W."/>
            <person name="Du L."/>
            <person name="Sun Y."/>
            <person name="Zhan W."/>
            <person name="Jiang J.F."/>
            <person name="Wang Q."/>
            <person name="Zhang B."/>
            <person name="Ji P."/>
            <person name="Bell-Sakyi L."/>
            <person name="Cui X.M."/>
            <person name="Yuan T.T."/>
            <person name="Jiang B.G."/>
            <person name="Yang W.F."/>
            <person name="Lam T.T."/>
            <person name="Chang Q.C."/>
            <person name="Ding S.J."/>
            <person name="Wang X.J."/>
            <person name="Zhu J.G."/>
            <person name="Ruan X.D."/>
            <person name="Zhao L."/>
            <person name="Wei J.T."/>
            <person name="Ye R.Z."/>
            <person name="Que T.C."/>
            <person name="Du C.H."/>
            <person name="Zhou Y.H."/>
            <person name="Cheng J.X."/>
            <person name="Dai P.F."/>
            <person name="Guo W.B."/>
            <person name="Han X.H."/>
            <person name="Huang E.J."/>
            <person name="Li L.F."/>
            <person name="Wei W."/>
            <person name="Gao Y.C."/>
            <person name="Liu J.Z."/>
            <person name="Shao H.Z."/>
            <person name="Wang X."/>
            <person name="Wang C.C."/>
            <person name="Yang T.C."/>
            <person name="Huo Q.B."/>
            <person name="Li W."/>
            <person name="Chen H.Y."/>
            <person name="Chen S.E."/>
            <person name="Zhou L.G."/>
            <person name="Ni X.B."/>
            <person name="Tian J.H."/>
            <person name="Sheng Y."/>
            <person name="Liu T."/>
            <person name="Pan Y.S."/>
            <person name="Xia L.Y."/>
            <person name="Li J."/>
            <person name="Zhao F."/>
            <person name="Cao W.C."/>
        </authorList>
    </citation>
    <scope>NUCLEOTIDE SEQUENCE</scope>
    <source>
        <strain evidence="1">Rmic-2018</strain>
    </source>
</reference>